<reference evidence="2 3" key="1">
    <citation type="submission" date="2019-02" db="EMBL/GenBank/DDBJ databases">
        <title>Deep-cultivation of Planctomycetes and their phenomic and genomic characterization uncovers novel biology.</title>
        <authorList>
            <person name="Wiegand S."/>
            <person name="Jogler M."/>
            <person name="Boedeker C."/>
            <person name="Pinto D."/>
            <person name="Vollmers J."/>
            <person name="Rivas-Marin E."/>
            <person name="Kohn T."/>
            <person name="Peeters S.H."/>
            <person name="Heuer A."/>
            <person name="Rast P."/>
            <person name="Oberbeckmann S."/>
            <person name="Bunk B."/>
            <person name="Jeske O."/>
            <person name="Meyerdierks A."/>
            <person name="Storesund J.E."/>
            <person name="Kallscheuer N."/>
            <person name="Luecker S."/>
            <person name="Lage O.M."/>
            <person name="Pohl T."/>
            <person name="Merkel B.J."/>
            <person name="Hornburger P."/>
            <person name="Mueller R.-W."/>
            <person name="Bruemmer F."/>
            <person name="Labrenz M."/>
            <person name="Spormann A.M."/>
            <person name="Op Den Camp H."/>
            <person name="Overmann J."/>
            <person name="Amann R."/>
            <person name="Jetten M.S.M."/>
            <person name="Mascher T."/>
            <person name="Medema M.H."/>
            <person name="Devos D.P."/>
            <person name="Kaster A.-K."/>
            <person name="Ovreas L."/>
            <person name="Rohde M."/>
            <person name="Galperin M.Y."/>
            <person name="Jogler C."/>
        </authorList>
    </citation>
    <scope>NUCLEOTIDE SEQUENCE [LARGE SCALE GENOMIC DNA]</scope>
    <source>
        <strain evidence="2 3">Pla111</strain>
    </source>
</reference>
<comment type="caution">
    <text evidence="2">The sequence shown here is derived from an EMBL/GenBank/DDBJ whole genome shotgun (WGS) entry which is preliminary data.</text>
</comment>
<evidence type="ECO:0000256" key="1">
    <source>
        <dbReference type="SAM" id="MobiDB-lite"/>
    </source>
</evidence>
<name>A0A5C5WEK4_9BACT</name>
<evidence type="ECO:0000313" key="2">
    <source>
        <dbReference type="EMBL" id="TWT48927.1"/>
    </source>
</evidence>
<gene>
    <name evidence="2" type="ORF">Pla111_07050</name>
</gene>
<organism evidence="2 3">
    <name type="scientific">Botrimarina hoheduenensis</name>
    <dbReference type="NCBI Taxonomy" id="2528000"/>
    <lineage>
        <taxon>Bacteria</taxon>
        <taxon>Pseudomonadati</taxon>
        <taxon>Planctomycetota</taxon>
        <taxon>Planctomycetia</taxon>
        <taxon>Pirellulales</taxon>
        <taxon>Lacipirellulaceae</taxon>
        <taxon>Botrimarina</taxon>
    </lineage>
</organism>
<dbReference type="AlphaFoldDB" id="A0A5C5WEK4"/>
<protein>
    <submittedName>
        <fullName evidence="2">Uncharacterized protein</fullName>
    </submittedName>
</protein>
<dbReference type="RefSeq" id="WP_146571360.1">
    <property type="nucleotide sequence ID" value="NZ_SJPH01000001.1"/>
</dbReference>
<feature type="compositionally biased region" description="Basic and acidic residues" evidence="1">
    <location>
        <begin position="123"/>
        <end position="132"/>
    </location>
</feature>
<feature type="compositionally biased region" description="Basic and acidic residues" evidence="1">
    <location>
        <begin position="55"/>
        <end position="65"/>
    </location>
</feature>
<accession>A0A5C5WEK4</accession>
<feature type="compositionally biased region" description="Polar residues" evidence="1">
    <location>
        <begin position="1"/>
        <end position="11"/>
    </location>
</feature>
<dbReference type="EMBL" id="SJPH01000001">
    <property type="protein sequence ID" value="TWT48927.1"/>
    <property type="molecule type" value="Genomic_DNA"/>
</dbReference>
<feature type="region of interest" description="Disordered" evidence="1">
    <location>
        <begin position="1"/>
        <end position="155"/>
    </location>
</feature>
<keyword evidence="3" id="KW-1185">Reference proteome</keyword>
<sequence length="155" mass="17953">MAKQPNHSAASLSGRPKAFSHVKSPRPRFQQAANVVQAKKPTQAMATGVKKQFGKAHEGPREKLAKPKKQLVPTPKGNEVEEVHTQVEREKQARNRRRDQQMKKWRERRIEPSHGARPKHELKKQTPDVHLKAEKKRQFQQMLQAKRAMRRGRGR</sequence>
<feature type="compositionally biased region" description="Basic and acidic residues" evidence="1">
    <location>
        <begin position="78"/>
        <end position="114"/>
    </location>
</feature>
<evidence type="ECO:0000313" key="3">
    <source>
        <dbReference type="Proteomes" id="UP000318995"/>
    </source>
</evidence>
<dbReference type="OrthoDB" id="9858932at2"/>
<dbReference type="Proteomes" id="UP000318995">
    <property type="component" value="Unassembled WGS sequence"/>
</dbReference>
<proteinExistence type="predicted"/>